<accession>A0A1G8VAL6</accession>
<gene>
    <name evidence="3" type="ORF">SAMN05216212_0483</name>
</gene>
<organism evidence="3 4">
    <name type="scientific">Microbulbifer yueqingensis</name>
    <dbReference type="NCBI Taxonomy" id="658219"/>
    <lineage>
        <taxon>Bacteria</taxon>
        <taxon>Pseudomonadati</taxon>
        <taxon>Pseudomonadota</taxon>
        <taxon>Gammaproteobacteria</taxon>
        <taxon>Cellvibrionales</taxon>
        <taxon>Microbulbiferaceae</taxon>
        <taxon>Microbulbifer</taxon>
    </lineage>
</organism>
<proteinExistence type="predicted"/>
<dbReference type="SUPFAM" id="SSF53448">
    <property type="entry name" value="Nucleotide-diphospho-sugar transferases"/>
    <property type="match status" value="1"/>
</dbReference>
<dbReference type="PANTHER" id="PTHR43777:SF1">
    <property type="entry name" value="MOLYBDENUM COFACTOR CYTIDYLYLTRANSFERASE"/>
    <property type="match status" value="1"/>
</dbReference>
<evidence type="ECO:0000259" key="2">
    <source>
        <dbReference type="Pfam" id="PF12804"/>
    </source>
</evidence>
<dbReference type="RefSeq" id="WP_091507525.1">
    <property type="nucleotide sequence ID" value="NZ_FNFH01000001.1"/>
</dbReference>
<evidence type="ECO:0000256" key="1">
    <source>
        <dbReference type="ARBA" id="ARBA00022842"/>
    </source>
</evidence>
<dbReference type="InterPro" id="IPR029044">
    <property type="entry name" value="Nucleotide-diphossugar_trans"/>
</dbReference>
<dbReference type="OrthoDB" id="5298023at2"/>
<dbReference type="PANTHER" id="PTHR43777">
    <property type="entry name" value="MOLYBDENUM COFACTOR CYTIDYLYLTRANSFERASE"/>
    <property type="match status" value="1"/>
</dbReference>
<evidence type="ECO:0000313" key="4">
    <source>
        <dbReference type="Proteomes" id="UP000199305"/>
    </source>
</evidence>
<dbReference type="CDD" id="cd04182">
    <property type="entry name" value="GT_2_like_f"/>
    <property type="match status" value="1"/>
</dbReference>
<dbReference type="AlphaFoldDB" id="A0A1G8VAL6"/>
<reference evidence="4" key="1">
    <citation type="submission" date="2016-10" db="EMBL/GenBank/DDBJ databases">
        <authorList>
            <person name="Varghese N."/>
            <person name="Submissions S."/>
        </authorList>
    </citation>
    <scope>NUCLEOTIDE SEQUENCE [LARGE SCALE GENOMIC DNA]</scope>
    <source>
        <strain evidence="4">CGMCC 1.10658</strain>
    </source>
</reference>
<dbReference type="Gene3D" id="3.90.550.10">
    <property type="entry name" value="Spore Coat Polysaccharide Biosynthesis Protein SpsA, Chain A"/>
    <property type="match status" value="1"/>
</dbReference>
<dbReference type="InterPro" id="IPR025877">
    <property type="entry name" value="MobA-like_NTP_Trfase"/>
</dbReference>
<keyword evidence="3" id="KW-0548">Nucleotidyltransferase</keyword>
<dbReference type="GO" id="GO:0016779">
    <property type="term" value="F:nucleotidyltransferase activity"/>
    <property type="evidence" value="ECO:0007669"/>
    <property type="project" value="UniProtKB-KW"/>
</dbReference>
<protein>
    <submittedName>
        <fullName evidence="3">Molybdenum cofactor cytidylyltransferase</fullName>
    </submittedName>
</protein>
<dbReference type="Pfam" id="PF12804">
    <property type="entry name" value="NTP_transf_3"/>
    <property type="match status" value="1"/>
</dbReference>
<dbReference type="Proteomes" id="UP000199305">
    <property type="component" value="Unassembled WGS sequence"/>
</dbReference>
<keyword evidence="3" id="KW-0808">Transferase</keyword>
<evidence type="ECO:0000313" key="3">
    <source>
        <dbReference type="EMBL" id="SDJ63156.1"/>
    </source>
</evidence>
<keyword evidence="1" id="KW-0460">Magnesium</keyword>
<dbReference type="STRING" id="658219.SAMN05216212_0483"/>
<dbReference type="EMBL" id="FNFH01000001">
    <property type="protein sequence ID" value="SDJ63156.1"/>
    <property type="molecule type" value="Genomic_DNA"/>
</dbReference>
<sequence>MKRVQPIILAAGAANRFGACKLLLEWRGKTLLQHCVNHLESLGLPSPIVVSGAWHRELEQAHPQLDMREHRDWRAGMGSSLAFGIRHVPPECSAALVLLADQVAVGAGDIAALLAAWERKRGVVCARYCQRRGVPAIFPAKTFARLARLEGDRGARDLLRRDESDITSLPLPAAAVDIDTREDWLEFRQSRTRQG</sequence>
<name>A0A1G8VAL6_9GAMM</name>
<keyword evidence="4" id="KW-1185">Reference proteome</keyword>
<feature type="domain" description="MobA-like NTP transferase" evidence="2">
    <location>
        <begin position="7"/>
        <end position="162"/>
    </location>
</feature>